<feature type="transmembrane region" description="Helical" evidence="1">
    <location>
        <begin position="63"/>
        <end position="82"/>
    </location>
</feature>
<keyword evidence="1" id="KW-1133">Transmembrane helix</keyword>
<organism evidence="2 3">
    <name type="scientific">Actinokineospora spheciospongiae</name>
    <dbReference type="NCBI Taxonomy" id="909613"/>
    <lineage>
        <taxon>Bacteria</taxon>
        <taxon>Bacillati</taxon>
        <taxon>Actinomycetota</taxon>
        <taxon>Actinomycetes</taxon>
        <taxon>Pseudonocardiales</taxon>
        <taxon>Pseudonocardiaceae</taxon>
        <taxon>Actinokineospora</taxon>
    </lineage>
</organism>
<reference evidence="2 3" key="1">
    <citation type="journal article" date="2014" name="Genome Announc.">
        <title>Draft Genome Sequence of the Antitrypanosomally Active Sponge-Associated Bacterium Actinokineospora sp. Strain EG49.</title>
        <authorList>
            <person name="Harjes J."/>
            <person name="Ryu T."/>
            <person name="Abdelmohsen U.R."/>
            <person name="Moitinho-Silva L."/>
            <person name="Horn H."/>
            <person name="Ravasi T."/>
            <person name="Hentschel U."/>
        </authorList>
    </citation>
    <scope>NUCLEOTIDE SEQUENCE [LARGE SCALE GENOMIC DNA]</scope>
    <source>
        <strain evidence="2 3">EG49</strain>
    </source>
</reference>
<sequence length="229" mass="22623">MPAGVGYRALAVLAVLGAVAMGAFLFVLTGRHPAGALPGLVYLVAAVVLVWTPSGHELADRVALGLVLVVASIVMMGVLFVFGGRNPSSLLFGVVFLLAALVLLVGSAVRPGRGPTPAAVLPVLAVLVAGVITGWAFVTDDADPGALVHGSLLLVAVTVFLAGRRARGPGRFAVGAAVCAVSVGIVYFLAVSGGGVVPVALGAVFLAALVGSLPAARSAEPAGPDPAVR</sequence>
<dbReference type="AlphaFoldDB" id="W7IBH4"/>
<feature type="transmembrane region" description="Helical" evidence="1">
    <location>
        <begin position="144"/>
        <end position="163"/>
    </location>
</feature>
<evidence type="ECO:0000256" key="1">
    <source>
        <dbReference type="SAM" id="Phobius"/>
    </source>
</evidence>
<keyword evidence="1" id="KW-0472">Membrane</keyword>
<comment type="caution">
    <text evidence="2">The sequence shown here is derived from an EMBL/GenBank/DDBJ whole genome shotgun (WGS) entry which is preliminary data.</text>
</comment>
<gene>
    <name evidence="2" type="ORF">UO65_6555</name>
</gene>
<feature type="transmembrane region" description="Helical" evidence="1">
    <location>
        <begin position="34"/>
        <end position="51"/>
    </location>
</feature>
<feature type="transmembrane region" description="Helical" evidence="1">
    <location>
        <begin position="7"/>
        <end position="28"/>
    </location>
</feature>
<dbReference type="Proteomes" id="UP000019277">
    <property type="component" value="Unassembled WGS sequence"/>
</dbReference>
<name>W7IBH4_9PSEU</name>
<keyword evidence="3" id="KW-1185">Reference proteome</keyword>
<proteinExistence type="predicted"/>
<dbReference type="EMBL" id="AYXG01000255">
    <property type="protein sequence ID" value="EWC58140.1"/>
    <property type="molecule type" value="Genomic_DNA"/>
</dbReference>
<feature type="transmembrane region" description="Helical" evidence="1">
    <location>
        <begin position="88"/>
        <end position="106"/>
    </location>
</feature>
<accession>W7IBH4</accession>
<feature type="transmembrane region" description="Helical" evidence="1">
    <location>
        <begin position="118"/>
        <end position="138"/>
    </location>
</feature>
<feature type="transmembrane region" description="Helical" evidence="1">
    <location>
        <begin position="196"/>
        <end position="216"/>
    </location>
</feature>
<keyword evidence="1" id="KW-0812">Transmembrane</keyword>
<protein>
    <submittedName>
        <fullName evidence="2">Uncharacterized protein</fullName>
    </submittedName>
</protein>
<feature type="transmembrane region" description="Helical" evidence="1">
    <location>
        <begin position="172"/>
        <end position="190"/>
    </location>
</feature>
<evidence type="ECO:0000313" key="2">
    <source>
        <dbReference type="EMBL" id="EWC58140.1"/>
    </source>
</evidence>
<evidence type="ECO:0000313" key="3">
    <source>
        <dbReference type="Proteomes" id="UP000019277"/>
    </source>
</evidence>
<dbReference type="RefSeq" id="WP_035290600.1">
    <property type="nucleotide sequence ID" value="NZ_AYXG01000255.1"/>
</dbReference>
<dbReference type="STRING" id="909613.UO65_6555"/>